<sequence length="34" mass="3711">VADALGVHAGHIEMPLTPEQIVTMYEAHQPRPTT</sequence>
<feature type="non-terminal residue" evidence="1">
    <location>
        <position position="1"/>
    </location>
</feature>
<dbReference type="AlphaFoldDB" id="A0A382TGD5"/>
<name>A0A382TGD5_9ZZZZ</name>
<gene>
    <name evidence="1" type="ORF">METZ01_LOCUS374028</name>
</gene>
<evidence type="ECO:0000313" key="1">
    <source>
        <dbReference type="EMBL" id="SVD21174.1"/>
    </source>
</evidence>
<accession>A0A382TGD5</accession>
<organism evidence="1">
    <name type="scientific">marine metagenome</name>
    <dbReference type="NCBI Taxonomy" id="408172"/>
    <lineage>
        <taxon>unclassified sequences</taxon>
        <taxon>metagenomes</taxon>
        <taxon>ecological metagenomes</taxon>
    </lineage>
</organism>
<dbReference type="EMBL" id="UINC01136418">
    <property type="protein sequence ID" value="SVD21174.1"/>
    <property type="molecule type" value="Genomic_DNA"/>
</dbReference>
<reference evidence="1" key="1">
    <citation type="submission" date="2018-05" db="EMBL/GenBank/DDBJ databases">
        <authorList>
            <person name="Lanie J.A."/>
            <person name="Ng W.-L."/>
            <person name="Kazmierczak K.M."/>
            <person name="Andrzejewski T.M."/>
            <person name="Davidsen T.M."/>
            <person name="Wayne K.J."/>
            <person name="Tettelin H."/>
            <person name="Glass J.I."/>
            <person name="Rusch D."/>
            <person name="Podicherti R."/>
            <person name="Tsui H.-C.T."/>
            <person name="Winkler M.E."/>
        </authorList>
    </citation>
    <scope>NUCLEOTIDE SEQUENCE</scope>
</reference>
<protein>
    <submittedName>
        <fullName evidence="1">Uncharacterized protein</fullName>
    </submittedName>
</protein>
<proteinExistence type="predicted"/>